<dbReference type="KEGG" id="mmai:sS8_0026"/>
<dbReference type="OrthoDB" id="6629869at2"/>
<reference evidence="1 2" key="1">
    <citation type="submission" date="2016-12" db="EMBL/GenBank/DDBJ databases">
        <title>Genome sequencing of Methylocaldum marinum.</title>
        <authorList>
            <person name="Takeuchi M."/>
            <person name="Kamagata Y."/>
            <person name="Hiraoka S."/>
            <person name="Oshima K."/>
            <person name="Hattori M."/>
            <person name="Iwasaki W."/>
        </authorList>
    </citation>
    <scope>NUCLEOTIDE SEQUENCE [LARGE SCALE GENOMIC DNA]</scope>
    <source>
        <strain evidence="1 2">S8</strain>
    </source>
</reference>
<evidence type="ECO:0000313" key="1">
    <source>
        <dbReference type="EMBL" id="BBA31996.1"/>
    </source>
</evidence>
<dbReference type="RefSeq" id="WP_119627861.1">
    <property type="nucleotide sequence ID" value="NZ_AP017928.1"/>
</dbReference>
<keyword evidence="2" id="KW-1185">Reference proteome</keyword>
<accession>A0A286T717</accession>
<dbReference type="EMBL" id="AP017928">
    <property type="protein sequence ID" value="BBA31996.1"/>
    <property type="molecule type" value="Genomic_DNA"/>
</dbReference>
<proteinExistence type="predicted"/>
<dbReference type="Proteomes" id="UP000266313">
    <property type="component" value="Chromosome"/>
</dbReference>
<sequence length="233" mass="26447">MRVDFFENGLCFYCHLAKNELLTYSNFHSRAEASWKQQDELLQEELASILEKYPEPDQQDIVDSYGWDLHLNQYKYPDIHRTALVIAIYIFLEDQLNGLCETLCESLDTRLRLSDLNGQGIERALLFLSKIALFDLGCVPSLSFIRDVNRLRNKMVHAGGVLADDPNDKLNVFVQSTNGLRGEPGGRVHIGSEFINNLIDRLVRFFDELDGQVQEFIARAQQGTAADAGKPHG</sequence>
<dbReference type="AlphaFoldDB" id="A0A286T717"/>
<gene>
    <name evidence="1" type="ORF">sS8_0026</name>
</gene>
<name>A0A286T717_9GAMM</name>
<evidence type="ECO:0000313" key="2">
    <source>
        <dbReference type="Proteomes" id="UP000266313"/>
    </source>
</evidence>
<evidence type="ECO:0008006" key="3">
    <source>
        <dbReference type="Google" id="ProtNLM"/>
    </source>
</evidence>
<protein>
    <recommendedName>
        <fullName evidence="3">RiboL-PSP-HEPN domain-containing protein</fullName>
    </recommendedName>
</protein>
<organism evidence="1 2">
    <name type="scientific">Methylocaldum marinum</name>
    <dbReference type="NCBI Taxonomy" id="1432792"/>
    <lineage>
        <taxon>Bacteria</taxon>
        <taxon>Pseudomonadati</taxon>
        <taxon>Pseudomonadota</taxon>
        <taxon>Gammaproteobacteria</taxon>
        <taxon>Methylococcales</taxon>
        <taxon>Methylococcaceae</taxon>
        <taxon>Methylocaldum</taxon>
    </lineage>
</organism>